<name>A0A4R5CR19_9FLAO</name>
<proteinExistence type="predicted"/>
<sequence>MKKISMLVGVLSVMAIVSCKEKEETPDTTTNQTIEVTNEAPAPEVEEKNPDGTSVSVGSDGIDVNTKNGENQTKINVSGGDAKVEVKK</sequence>
<dbReference type="AlphaFoldDB" id="A0A4R5CR19"/>
<protein>
    <submittedName>
        <fullName evidence="2">Uncharacterized protein</fullName>
    </submittedName>
</protein>
<keyword evidence="3" id="KW-1185">Reference proteome</keyword>
<organism evidence="2 3">
    <name type="scientific">Flavobacterium hiemivividum</name>
    <dbReference type="NCBI Taxonomy" id="2541734"/>
    <lineage>
        <taxon>Bacteria</taxon>
        <taxon>Pseudomonadati</taxon>
        <taxon>Bacteroidota</taxon>
        <taxon>Flavobacteriia</taxon>
        <taxon>Flavobacteriales</taxon>
        <taxon>Flavobacteriaceae</taxon>
        <taxon>Flavobacterium</taxon>
    </lineage>
</organism>
<feature type="compositionally biased region" description="Polar residues" evidence="1">
    <location>
        <begin position="65"/>
        <end position="76"/>
    </location>
</feature>
<feature type="compositionally biased region" description="Polar residues" evidence="1">
    <location>
        <begin position="27"/>
        <end position="36"/>
    </location>
</feature>
<dbReference type="EMBL" id="SMFO01000010">
    <property type="protein sequence ID" value="TDE02636.1"/>
    <property type="molecule type" value="Genomic_DNA"/>
</dbReference>
<evidence type="ECO:0000313" key="2">
    <source>
        <dbReference type="EMBL" id="TDE02636.1"/>
    </source>
</evidence>
<gene>
    <name evidence="2" type="ORF">E0F98_12560</name>
</gene>
<feature type="region of interest" description="Disordered" evidence="1">
    <location>
        <begin position="22"/>
        <end position="88"/>
    </location>
</feature>
<dbReference type="Proteomes" id="UP000294597">
    <property type="component" value="Unassembled WGS sequence"/>
</dbReference>
<dbReference type="RefSeq" id="WP_132111993.1">
    <property type="nucleotide sequence ID" value="NZ_SMFO01000010.1"/>
</dbReference>
<comment type="caution">
    <text evidence="2">The sequence shown here is derived from an EMBL/GenBank/DDBJ whole genome shotgun (WGS) entry which is preliminary data.</text>
</comment>
<dbReference type="PROSITE" id="PS51257">
    <property type="entry name" value="PROKAR_LIPOPROTEIN"/>
    <property type="match status" value="1"/>
</dbReference>
<accession>A0A4R5CR19</accession>
<reference evidence="2 3" key="1">
    <citation type="submission" date="2019-03" db="EMBL/GenBank/DDBJ databases">
        <title>Flavobacterium TSA-D2 sp. nov., isolated from arctic soil.</title>
        <authorList>
            <person name="Chaudhary D.K."/>
        </authorList>
    </citation>
    <scope>NUCLEOTIDE SEQUENCE [LARGE SCALE GENOMIC DNA]</scope>
    <source>
        <strain evidence="2 3">TSA-D2</strain>
    </source>
</reference>
<evidence type="ECO:0000313" key="3">
    <source>
        <dbReference type="Proteomes" id="UP000294597"/>
    </source>
</evidence>
<evidence type="ECO:0000256" key="1">
    <source>
        <dbReference type="SAM" id="MobiDB-lite"/>
    </source>
</evidence>